<protein>
    <recommendedName>
        <fullName evidence="9">Tetraspanin-2</fullName>
    </recommendedName>
</protein>
<evidence type="ECO:0000256" key="4">
    <source>
        <dbReference type="ARBA" id="ARBA00022989"/>
    </source>
</evidence>
<accession>A0A068U6H5</accession>
<keyword evidence="3 6" id="KW-0812">Transmembrane</keyword>
<keyword evidence="5 6" id="KW-0472">Membrane</keyword>
<sequence length="269" mass="30012">MAVSNNITAFLNFLALMCSIPIIASGIWLASKPDNECIHWLRWPVVFLGIAVLLVSLTGFVGAYWKKEGLLGLYLVCMAILIVLLLVFLILAFVVARPSGAYDVPGKGYQEYRLEGFSSWLRNHITSSDNWGNIRACLADSGICLKLNEEYPTSDLFFNAHLSPIESGCCKPPTVCGYQYVNPVMWTNPASPVADADCSIWNNDPSQLCYYCDSCKAGLLGNLRREWRSVNIILIITVVVLIWVYIIACSAYRNAQTEGLFSRYKQGWV</sequence>
<keyword evidence="8" id="KW-1185">Reference proteome</keyword>
<evidence type="ECO:0000256" key="1">
    <source>
        <dbReference type="ARBA" id="ARBA00004141"/>
    </source>
</evidence>
<feature type="transmembrane region" description="Helical" evidence="6">
    <location>
        <begin position="6"/>
        <end position="31"/>
    </location>
</feature>
<dbReference type="STRING" id="49390.A0A068U6H5"/>
<name>A0A068U6H5_COFCA</name>
<feature type="transmembrane region" description="Helical" evidence="6">
    <location>
        <begin position="43"/>
        <end position="65"/>
    </location>
</feature>
<reference evidence="8" key="1">
    <citation type="journal article" date="2014" name="Science">
        <title>The coffee genome provides insight into the convergent evolution of caffeine biosynthesis.</title>
        <authorList>
            <person name="Denoeud F."/>
            <person name="Carretero-Paulet L."/>
            <person name="Dereeper A."/>
            <person name="Droc G."/>
            <person name="Guyot R."/>
            <person name="Pietrella M."/>
            <person name="Zheng C."/>
            <person name="Alberti A."/>
            <person name="Anthony F."/>
            <person name="Aprea G."/>
            <person name="Aury J.M."/>
            <person name="Bento P."/>
            <person name="Bernard M."/>
            <person name="Bocs S."/>
            <person name="Campa C."/>
            <person name="Cenci A."/>
            <person name="Combes M.C."/>
            <person name="Crouzillat D."/>
            <person name="Da Silva C."/>
            <person name="Daddiego L."/>
            <person name="De Bellis F."/>
            <person name="Dussert S."/>
            <person name="Garsmeur O."/>
            <person name="Gayraud T."/>
            <person name="Guignon V."/>
            <person name="Jahn K."/>
            <person name="Jamilloux V."/>
            <person name="Joet T."/>
            <person name="Labadie K."/>
            <person name="Lan T."/>
            <person name="Leclercq J."/>
            <person name="Lepelley M."/>
            <person name="Leroy T."/>
            <person name="Li L.T."/>
            <person name="Librado P."/>
            <person name="Lopez L."/>
            <person name="Munoz A."/>
            <person name="Noel B."/>
            <person name="Pallavicini A."/>
            <person name="Perrotta G."/>
            <person name="Poncet V."/>
            <person name="Pot D."/>
            <person name="Priyono X."/>
            <person name="Rigoreau M."/>
            <person name="Rouard M."/>
            <person name="Rozas J."/>
            <person name="Tranchant-Dubreuil C."/>
            <person name="VanBuren R."/>
            <person name="Zhang Q."/>
            <person name="Andrade A.C."/>
            <person name="Argout X."/>
            <person name="Bertrand B."/>
            <person name="de Kochko A."/>
            <person name="Graziosi G."/>
            <person name="Henry R.J."/>
            <person name="Jayarama X."/>
            <person name="Ming R."/>
            <person name="Nagai C."/>
            <person name="Rounsley S."/>
            <person name="Sankoff D."/>
            <person name="Giuliano G."/>
            <person name="Albert V.A."/>
            <person name="Wincker P."/>
            <person name="Lashermes P."/>
        </authorList>
    </citation>
    <scope>NUCLEOTIDE SEQUENCE [LARGE SCALE GENOMIC DNA]</scope>
    <source>
        <strain evidence="8">cv. DH200-94</strain>
    </source>
</reference>
<comment type="similarity">
    <text evidence="2">Belongs to the tetraspanin (TM4SF) family.</text>
</comment>
<gene>
    <name evidence="7" type="ORF">GSCOC_T00041680001</name>
</gene>
<evidence type="ECO:0000313" key="7">
    <source>
        <dbReference type="EMBL" id="CDP03178.1"/>
    </source>
</evidence>
<proteinExistence type="inferred from homology"/>
<dbReference type="EMBL" id="HG739093">
    <property type="protein sequence ID" value="CDP03178.1"/>
    <property type="molecule type" value="Genomic_DNA"/>
</dbReference>
<dbReference type="GO" id="GO:0009734">
    <property type="term" value="P:auxin-activated signaling pathway"/>
    <property type="evidence" value="ECO:0007669"/>
    <property type="project" value="InterPro"/>
</dbReference>
<dbReference type="InterPro" id="IPR018499">
    <property type="entry name" value="Tetraspanin/Peripherin"/>
</dbReference>
<dbReference type="PANTHER" id="PTHR32191">
    <property type="entry name" value="TETRASPANIN-8-RELATED"/>
    <property type="match status" value="1"/>
</dbReference>
<organism evidence="7 8">
    <name type="scientific">Coffea canephora</name>
    <name type="common">Robusta coffee</name>
    <dbReference type="NCBI Taxonomy" id="49390"/>
    <lineage>
        <taxon>Eukaryota</taxon>
        <taxon>Viridiplantae</taxon>
        <taxon>Streptophyta</taxon>
        <taxon>Embryophyta</taxon>
        <taxon>Tracheophyta</taxon>
        <taxon>Spermatophyta</taxon>
        <taxon>Magnoliopsida</taxon>
        <taxon>eudicotyledons</taxon>
        <taxon>Gunneridae</taxon>
        <taxon>Pentapetalae</taxon>
        <taxon>asterids</taxon>
        <taxon>lamiids</taxon>
        <taxon>Gentianales</taxon>
        <taxon>Rubiaceae</taxon>
        <taxon>Ixoroideae</taxon>
        <taxon>Gardenieae complex</taxon>
        <taxon>Bertiereae - Coffeeae clade</taxon>
        <taxon>Coffeeae</taxon>
        <taxon>Coffea</taxon>
    </lineage>
</organism>
<evidence type="ECO:0000256" key="6">
    <source>
        <dbReference type="SAM" id="Phobius"/>
    </source>
</evidence>
<dbReference type="Gramene" id="CDP03178">
    <property type="protein sequence ID" value="CDP03178"/>
    <property type="gene ID" value="GSCOC_T00041680001"/>
</dbReference>
<evidence type="ECO:0000256" key="2">
    <source>
        <dbReference type="ARBA" id="ARBA00006840"/>
    </source>
</evidence>
<evidence type="ECO:0000313" key="8">
    <source>
        <dbReference type="Proteomes" id="UP000295252"/>
    </source>
</evidence>
<evidence type="ECO:0000256" key="3">
    <source>
        <dbReference type="ARBA" id="ARBA00022692"/>
    </source>
</evidence>
<evidence type="ECO:0008006" key="9">
    <source>
        <dbReference type="Google" id="ProtNLM"/>
    </source>
</evidence>
<dbReference type="InParanoid" id="A0A068U6H5"/>
<dbReference type="OMA" id="VNPTLWI"/>
<dbReference type="AlphaFoldDB" id="A0A068U6H5"/>
<dbReference type="PhylomeDB" id="A0A068U6H5"/>
<dbReference type="FunCoup" id="A0A068U6H5">
    <property type="interactions" value="257"/>
</dbReference>
<dbReference type="PRINTS" id="PR00259">
    <property type="entry name" value="TMFOUR"/>
</dbReference>
<keyword evidence="4 6" id="KW-1133">Transmembrane helix</keyword>
<feature type="transmembrane region" description="Helical" evidence="6">
    <location>
        <begin position="71"/>
        <end position="96"/>
    </location>
</feature>
<dbReference type="Pfam" id="PF00335">
    <property type="entry name" value="Tetraspanin"/>
    <property type="match status" value="1"/>
</dbReference>
<evidence type="ECO:0000256" key="5">
    <source>
        <dbReference type="ARBA" id="ARBA00023136"/>
    </source>
</evidence>
<dbReference type="GO" id="GO:0005886">
    <property type="term" value="C:plasma membrane"/>
    <property type="evidence" value="ECO:0007669"/>
    <property type="project" value="EnsemblPlants"/>
</dbReference>
<dbReference type="InterPro" id="IPR044991">
    <property type="entry name" value="TET_plant"/>
</dbReference>
<comment type="subcellular location">
    <subcellularLocation>
        <location evidence="1">Membrane</location>
        <topology evidence="1">Multi-pass membrane protein</topology>
    </subcellularLocation>
</comment>
<dbReference type="OrthoDB" id="664300at2759"/>
<dbReference type="Proteomes" id="UP000295252">
    <property type="component" value="Chromosome VIII"/>
</dbReference>
<feature type="transmembrane region" description="Helical" evidence="6">
    <location>
        <begin position="232"/>
        <end position="253"/>
    </location>
</feature>